<dbReference type="EMBL" id="AFYH01007876">
    <property type="status" value="NOT_ANNOTATED_CDS"/>
    <property type="molecule type" value="Genomic_DNA"/>
</dbReference>
<reference evidence="2" key="2">
    <citation type="submission" date="2025-08" db="UniProtKB">
        <authorList>
            <consortium name="Ensembl"/>
        </authorList>
    </citation>
    <scope>IDENTIFICATION</scope>
</reference>
<dbReference type="Gene3D" id="3.80.10.10">
    <property type="entry name" value="Ribonuclease Inhibitor"/>
    <property type="match status" value="2"/>
</dbReference>
<dbReference type="Bgee" id="ENSLACG00000014560">
    <property type="expression patterns" value="Expressed in muscle tissue"/>
</dbReference>
<dbReference type="GeneTree" id="ENSGT00940000166211"/>
<accession>H3B3Q3</accession>
<reference evidence="2" key="3">
    <citation type="submission" date="2025-09" db="UniProtKB">
        <authorList>
            <consortium name="Ensembl"/>
        </authorList>
    </citation>
    <scope>IDENTIFICATION</scope>
</reference>
<protein>
    <submittedName>
        <fullName evidence="2">Uncharacterized protein</fullName>
    </submittedName>
</protein>
<evidence type="ECO:0000313" key="2">
    <source>
        <dbReference type="Ensembl" id="ENSLACP00000016524.1"/>
    </source>
</evidence>
<keyword evidence="3" id="KW-1185">Reference proteome</keyword>
<dbReference type="PANTHER" id="PTHR24111">
    <property type="entry name" value="LEUCINE-RICH REPEAT-CONTAINING PROTEIN 34"/>
    <property type="match status" value="1"/>
</dbReference>
<dbReference type="SUPFAM" id="SSF52047">
    <property type="entry name" value="RNI-like"/>
    <property type="match status" value="1"/>
</dbReference>
<sequence>RTVINIKISGLNTGLTDDLLEVLATAIMKSQSEVELVNLNLNNVGPQGAQILTEVLKAKFSIKGLLLYGNKLGDEGVGIILKGLMELLLDPDCIKTELQDQSLHMDKQQGPNQKKLNLFELDIGNNQLTNEGMKNVVAFLHLNPPLQYLGLSRSNAIDINGWKSFFNSLKTTTHISHLLLDENDLGNEGAKLLAEILKVNQSICKIDLDWNGIGDEGANALIESLKSRGNPLGQLNLDGNQVGGGG</sequence>
<keyword evidence="1" id="KW-0677">Repeat</keyword>
<organism evidence="2 3">
    <name type="scientific">Latimeria chalumnae</name>
    <name type="common">Coelacanth</name>
    <dbReference type="NCBI Taxonomy" id="7897"/>
    <lineage>
        <taxon>Eukaryota</taxon>
        <taxon>Metazoa</taxon>
        <taxon>Chordata</taxon>
        <taxon>Craniata</taxon>
        <taxon>Vertebrata</taxon>
        <taxon>Euteleostomi</taxon>
        <taxon>Coelacanthiformes</taxon>
        <taxon>Coelacanthidae</taxon>
        <taxon>Latimeria</taxon>
    </lineage>
</organism>
<evidence type="ECO:0000313" key="3">
    <source>
        <dbReference type="Proteomes" id="UP000008672"/>
    </source>
</evidence>
<dbReference type="OMA" id="WKNEFRM"/>
<name>H3B3Q3_LATCH</name>
<proteinExistence type="predicted"/>
<dbReference type="SMART" id="SM00368">
    <property type="entry name" value="LRR_RI"/>
    <property type="match status" value="5"/>
</dbReference>
<dbReference type="Pfam" id="PF13516">
    <property type="entry name" value="LRR_6"/>
    <property type="match status" value="3"/>
</dbReference>
<dbReference type="eggNOG" id="KOG4308">
    <property type="taxonomic scope" value="Eukaryota"/>
</dbReference>
<dbReference type="InterPro" id="IPR032675">
    <property type="entry name" value="LRR_dom_sf"/>
</dbReference>
<reference evidence="3" key="1">
    <citation type="submission" date="2011-08" db="EMBL/GenBank/DDBJ databases">
        <title>The draft genome of Latimeria chalumnae.</title>
        <authorList>
            <person name="Di Palma F."/>
            <person name="Alfoldi J."/>
            <person name="Johnson J."/>
            <person name="Berlin A."/>
            <person name="Gnerre S."/>
            <person name="Jaffe D."/>
            <person name="MacCallum I."/>
            <person name="Young S."/>
            <person name="Walker B.J."/>
            <person name="Lander E."/>
            <person name="Lindblad-Toh K."/>
        </authorList>
    </citation>
    <scope>NUCLEOTIDE SEQUENCE [LARGE SCALE GENOMIC DNA]</scope>
    <source>
        <strain evidence="3">Wild caught</strain>
    </source>
</reference>
<dbReference type="Ensembl" id="ENSLACT00000016638.1">
    <property type="protein sequence ID" value="ENSLACP00000016524.1"/>
    <property type="gene ID" value="ENSLACG00000014560.1"/>
</dbReference>
<evidence type="ECO:0000256" key="1">
    <source>
        <dbReference type="ARBA" id="ARBA00022737"/>
    </source>
</evidence>
<dbReference type="InterPro" id="IPR001611">
    <property type="entry name" value="Leu-rich_rpt"/>
</dbReference>
<dbReference type="InParanoid" id="H3B3Q3"/>
<dbReference type="PANTHER" id="PTHR24111:SF4">
    <property type="entry name" value="LEUCINE-RICH REPEAT-CONTAINING PROTEIN 34"/>
    <property type="match status" value="1"/>
</dbReference>
<dbReference type="HOGENOM" id="CLU_017147_0_1_1"/>
<dbReference type="AlphaFoldDB" id="H3B3Q3"/>
<dbReference type="Proteomes" id="UP000008672">
    <property type="component" value="Unassembled WGS sequence"/>
</dbReference>
<dbReference type="InterPro" id="IPR052201">
    <property type="entry name" value="LRR-containing_regulator"/>
</dbReference>